<keyword evidence="6" id="KW-0413">Isomerase</keyword>
<accession>A0A6P0HM47</accession>
<comment type="catalytic activity">
    <reaction evidence="7">
        <text>Couples ATP hydrolysis with the unwinding of duplex DNA by translocating in the 3'-5' direction.</text>
        <dbReference type="EC" id="5.6.2.4"/>
    </reaction>
</comment>
<dbReference type="InterPro" id="IPR002121">
    <property type="entry name" value="HRDC_dom"/>
</dbReference>
<name>A0A6P0HM47_9ACTN</name>
<evidence type="ECO:0000256" key="1">
    <source>
        <dbReference type="ARBA" id="ARBA00009922"/>
    </source>
</evidence>
<keyword evidence="4 10" id="KW-0347">Helicase</keyword>
<dbReference type="InterPro" id="IPR027417">
    <property type="entry name" value="P-loop_NTPase"/>
</dbReference>
<feature type="domain" description="HRDC" evidence="12">
    <location>
        <begin position="615"/>
        <end position="695"/>
    </location>
</feature>
<feature type="domain" description="UvrD-like helicase ATP-binding" evidence="13">
    <location>
        <begin position="12"/>
        <end position="293"/>
    </location>
</feature>
<feature type="binding site" evidence="10">
    <location>
        <begin position="33"/>
        <end position="40"/>
    </location>
    <ligand>
        <name>ATP</name>
        <dbReference type="ChEBI" id="CHEBI:30616"/>
    </ligand>
</feature>
<protein>
    <recommendedName>
        <fullName evidence="8">DNA 3'-5' helicase</fullName>
        <ecNumber evidence="8">5.6.2.4</ecNumber>
    </recommendedName>
</protein>
<dbReference type="GO" id="GO:0003677">
    <property type="term" value="F:DNA binding"/>
    <property type="evidence" value="ECO:0007669"/>
    <property type="project" value="InterPro"/>
</dbReference>
<dbReference type="GO" id="GO:0033202">
    <property type="term" value="C:DNA helicase complex"/>
    <property type="evidence" value="ECO:0007669"/>
    <property type="project" value="TreeGrafter"/>
</dbReference>
<dbReference type="PROSITE" id="PS51217">
    <property type="entry name" value="UVRD_HELICASE_CTER"/>
    <property type="match status" value="1"/>
</dbReference>
<dbReference type="Pfam" id="PF13361">
    <property type="entry name" value="UvrD_C"/>
    <property type="match status" value="2"/>
</dbReference>
<evidence type="ECO:0000256" key="5">
    <source>
        <dbReference type="ARBA" id="ARBA00022840"/>
    </source>
</evidence>
<evidence type="ECO:0000256" key="11">
    <source>
        <dbReference type="SAM" id="MobiDB-lite"/>
    </source>
</evidence>
<proteinExistence type="inferred from homology"/>
<dbReference type="FunFam" id="3.40.50.300:FF:001181">
    <property type="entry name" value="DNA helicase"/>
    <property type="match status" value="1"/>
</dbReference>
<organism evidence="15 16">
    <name type="scientific">Nocardioides zeae</name>
    <dbReference type="NCBI Taxonomy" id="1457234"/>
    <lineage>
        <taxon>Bacteria</taxon>
        <taxon>Bacillati</taxon>
        <taxon>Actinomycetota</taxon>
        <taxon>Actinomycetes</taxon>
        <taxon>Propionibacteriales</taxon>
        <taxon>Nocardioidaceae</taxon>
        <taxon>Nocardioides</taxon>
    </lineage>
</organism>
<dbReference type="RefSeq" id="WP_163773236.1">
    <property type="nucleotide sequence ID" value="NZ_JAAGXA010000011.1"/>
</dbReference>
<dbReference type="SUPFAM" id="SSF52540">
    <property type="entry name" value="P-loop containing nucleoside triphosphate hydrolases"/>
    <property type="match status" value="1"/>
</dbReference>
<evidence type="ECO:0000256" key="10">
    <source>
        <dbReference type="PROSITE-ProRule" id="PRU00560"/>
    </source>
</evidence>
<gene>
    <name evidence="15" type="ORF">G3T38_15565</name>
</gene>
<dbReference type="AlphaFoldDB" id="A0A6P0HM47"/>
<reference evidence="15 16" key="1">
    <citation type="journal article" date="2014" name="Int. J. Syst. Evol. Microbiol.">
        <title>Nocardioides zeae sp. nov., isolated from the stem of Zea mays.</title>
        <authorList>
            <person name="Glaeser S.P."/>
            <person name="McInroy J.A."/>
            <person name="Busse H.J."/>
            <person name="Kampfer P."/>
        </authorList>
    </citation>
    <scope>NUCLEOTIDE SEQUENCE [LARGE SCALE GENOMIC DNA]</scope>
    <source>
        <strain evidence="15 16">JCM 30728</strain>
    </source>
</reference>
<evidence type="ECO:0000256" key="6">
    <source>
        <dbReference type="ARBA" id="ARBA00023235"/>
    </source>
</evidence>
<dbReference type="InterPro" id="IPR014017">
    <property type="entry name" value="DNA_helicase_UvrD-like_C"/>
</dbReference>
<dbReference type="SUPFAM" id="SSF47819">
    <property type="entry name" value="HRDC-like"/>
    <property type="match status" value="1"/>
</dbReference>
<evidence type="ECO:0000256" key="2">
    <source>
        <dbReference type="ARBA" id="ARBA00022741"/>
    </source>
</evidence>
<evidence type="ECO:0000256" key="9">
    <source>
        <dbReference type="ARBA" id="ARBA00048988"/>
    </source>
</evidence>
<evidence type="ECO:0000256" key="7">
    <source>
        <dbReference type="ARBA" id="ARBA00034617"/>
    </source>
</evidence>
<dbReference type="GO" id="GO:0043138">
    <property type="term" value="F:3'-5' DNA helicase activity"/>
    <property type="evidence" value="ECO:0007669"/>
    <property type="project" value="UniProtKB-EC"/>
</dbReference>
<evidence type="ECO:0000259" key="13">
    <source>
        <dbReference type="PROSITE" id="PS51198"/>
    </source>
</evidence>
<dbReference type="Pfam" id="PF00570">
    <property type="entry name" value="HRDC"/>
    <property type="match status" value="1"/>
</dbReference>
<feature type="domain" description="UvrD-like helicase C-terminal" evidence="14">
    <location>
        <begin position="294"/>
        <end position="572"/>
    </location>
</feature>
<evidence type="ECO:0000259" key="14">
    <source>
        <dbReference type="PROSITE" id="PS51217"/>
    </source>
</evidence>
<keyword evidence="3 10" id="KW-0378">Hydrolase</keyword>
<dbReference type="Gene3D" id="3.40.50.300">
    <property type="entry name" value="P-loop containing nucleotide triphosphate hydrolases"/>
    <property type="match status" value="3"/>
</dbReference>
<keyword evidence="5 10" id="KW-0067">ATP-binding</keyword>
<dbReference type="InterPro" id="IPR014016">
    <property type="entry name" value="UvrD-like_ATP-bd"/>
</dbReference>
<dbReference type="InterPro" id="IPR000212">
    <property type="entry name" value="DNA_helicase_UvrD/REP"/>
</dbReference>
<dbReference type="GO" id="GO:0005524">
    <property type="term" value="F:ATP binding"/>
    <property type="evidence" value="ECO:0007669"/>
    <property type="project" value="UniProtKB-UniRule"/>
</dbReference>
<dbReference type="GO" id="GO:0016787">
    <property type="term" value="F:hydrolase activity"/>
    <property type="evidence" value="ECO:0007669"/>
    <property type="project" value="UniProtKB-UniRule"/>
</dbReference>
<keyword evidence="2 10" id="KW-0547">Nucleotide-binding</keyword>
<dbReference type="PROSITE" id="PS50967">
    <property type="entry name" value="HRDC"/>
    <property type="match status" value="1"/>
</dbReference>
<evidence type="ECO:0000259" key="12">
    <source>
        <dbReference type="PROSITE" id="PS50967"/>
    </source>
</evidence>
<feature type="region of interest" description="Disordered" evidence="11">
    <location>
        <begin position="567"/>
        <end position="587"/>
    </location>
</feature>
<dbReference type="InterPro" id="IPR044876">
    <property type="entry name" value="HRDC_dom_sf"/>
</dbReference>
<dbReference type="Gene3D" id="1.10.10.160">
    <property type="match status" value="1"/>
</dbReference>
<evidence type="ECO:0000313" key="16">
    <source>
        <dbReference type="Proteomes" id="UP000468687"/>
    </source>
</evidence>
<dbReference type="Gene3D" id="1.10.150.80">
    <property type="entry name" value="HRDC domain"/>
    <property type="match status" value="1"/>
</dbReference>
<comment type="catalytic activity">
    <reaction evidence="9">
        <text>ATP + H2O = ADP + phosphate + H(+)</text>
        <dbReference type="Rhea" id="RHEA:13065"/>
        <dbReference type="ChEBI" id="CHEBI:15377"/>
        <dbReference type="ChEBI" id="CHEBI:15378"/>
        <dbReference type="ChEBI" id="CHEBI:30616"/>
        <dbReference type="ChEBI" id="CHEBI:43474"/>
        <dbReference type="ChEBI" id="CHEBI:456216"/>
        <dbReference type="EC" id="5.6.2.4"/>
    </reaction>
</comment>
<dbReference type="EC" id="5.6.2.4" evidence="8"/>
<evidence type="ECO:0000256" key="8">
    <source>
        <dbReference type="ARBA" id="ARBA00034808"/>
    </source>
</evidence>
<comment type="caution">
    <text evidence="15">The sequence shown here is derived from an EMBL/GenBank/DDBJ whole genome shotgun (WGS) entry which is preliminary data.</text>
</comment>
<dbReference type="GO" id="GO:0000725">
    <property type="term" value="P:recombinational repair"/>
    <property type="evidence" value="ECO:0007669"/>
    <property type="project" value="TreeGrafter"/>
</dbReference>
<dbReference type="InterPro" id="IPR010997">
    <property type="entry name" value="HRDC-like_sf"/>
</dbReference>
<dbReference type="GO" id="GO:0005829">
    <property type="term" value="C:cytosol"/>
    <property type="evidence" value="ECO:0007669"/>
    <property type="project" value="TreeGrafter"/>
</dbReference>
<sequence length="698" mass="75547">MPATPSPEALLAALDPEQRAVAEALRGPVRVLAGAGTGKTRAITHRIAYGVASGVYAPTEVLAVTFTTRAAGEMRTRLRDLGAPGVQARTFHSAALRQLRYFWPRVHGTELPELVQSKLGIIGPAARRLRIGTDAALLRDLAGEVEWAKVSNVSPESYERIAPARGRSVNGLDAASVARLLDSYEETKRAQGRMDMEDVLLWTAGLLAEDERVAAQVRRQYRWFVVDEFQDVSPLQHALLELWLGGRDEVCVVGDPAQTIYSFAGADATYLRDFHKNRDGVTSVELVRNYRSTPQIVGAANSLLAGTSSAGVRLRAQREAGPEISTRLLPDEVAEAEAAAAEVVRLRDAGTSLAEIAILFRINAQSEVFEEALAARQVPYVIRGAARFFDRPEVRQAVTLLRGTARSGAEDGLVEGVRGALASMGWAPTPPEARGQTRDRWESLQALVDLAESVRAADTSTTLAAFVEDLERRAAEQHAPVADGVTLATLHAAKGLEWDVVLLCGIHDGALPITYAEGPAAIEEERRLLYVGITRARRELLISWASARQPGGRGSRKPSRFLRPIAPSAFDEQAGPGGGGRSKKTSRKAVHCRECGKPLDTAAEKKIGRCSDCPSSYDEEVFERLRDWRRQRAAAESVPAYVLFTDASLQLVAEYLPRTPESLLKVNGVGRSKLEKYGDDVLAVVAGEAPPGLADDPS</sequence>
<evidence type="ECO:0000256" key="3">
    <source>
        <dbReference type="ARBA" id="ARBA00022801"/>
    </source>
</evidence>
<dbReference type="InterPro" id="IPR013986">
    <property type="entry name" value="DExx_box_DNA_helicase_dom_sf"/>
</dbReference>
<comment type="similarity">
    <text evidence="1">Belongs to the helicase family. UvrD subfamily.</text>
</comment>
<evidence type="ECO:0000256" key="4">
    <source>
        <dbReference type="ARBA" id="ARBA00022806"/>
    </source>
</evidence>
<dbReference type="Proteomes" id="UP000468687">
    <property type="component" value="Unassembled WGS sequence"/>
</dbReference>
<dbReference type="Pfam" id="PF00580">
    <property type="entry name" value="UvrD-helicase"/>
    <property type="match status" value="1"/>
</dbReference>
<keyword evidence="16" id="KW-1185">Reference proteome</keyword>
<dbReference type="SMART" id="SM00341">
    <property type="entry name" value="HRDC"/>
    <property type="match status" value="1"/>
</dbReference>
<evidence type="ECO:0000313" key="15">
    <source>
        <dbReference type="EMBL" id="NEN79693.1"/>
    </source>
</evidence>
<dbReference type="PANTHER" id="PTHR11070">
    <property type="entry name" value="UVRD / RECB / PCRA DNA HELICASE FAMILY MEMBER"/>
    <property type="match status" value="1"/>
</dbReference>
<dbReference type="PANTHER" id="PTHR11070:SF69">
    <property type="entry name" value="ATP-DEPENDENT DNA HELICASE UVRD2"/>
    <property type="match status" value="1"/>
</dbReference>
<dbReference type="PROSITE" id="PS51198">
    <property type="entry name" value="UVRD_HELICASE_ATP_BIND"/>
    <property type="match status" value="1"/>
</dbReference>
<dbReference type="EMBL" id="JAAGXA010000011">
    <property type="protein sequence ID" value="NEN79693.1"/>
    <property type="molecule type" value="Genomic_DNA"/>
</dbReference>
<dbReference type="CDD" id="cd17932">
    <property type="entry name" value="DEXQc_UvrD"/>
    <property type="match status" value="1"/>
</dbReference>